<dbReference type="EMBL" id="MU793301">
    <property type="protein sequence ID" value="KAJ3786986.1"/>
    <property type="molecule type" value="Genomic_DNA"/>
</dbReference>
<keyword evidence="1" id="KW-0732">Signal</keyword>
<evidence type="ECO:0000256" key="1">
    <source>
        <dbReference type="SAM" id="SignalP"/>
    </source>
</evidence>
<proteinExistence type="predicted"/>
<dbReference type="Proteomes" id="UP001163798">
    <property type="component" value="Unassembled WGS sequence"/>
</dbReference>
<feature type="signal peptide" evidence="1">
    <location>
        <begin position="1"/>
        <end position="18"/>
    </location>
</feature>
<gene>
    <name evidence="2" type="ORF">GGU10DRAFT_386172</name>
</gene>
<protein>
    <submittedName>
        <fullName evidence="2">Uncharacterized protein</fullName>
    </submittedName>
</protein>
<comment type="caution">
    <text evidence="2">The sequence shown here is derived from an EMBL/GenBank/DDBJ whole genome shotgun (WGS) entry which is preliminary data.</text>
</comment>
<sequence length="373" mass="42517">MLFSISYVLLGLIAVTHAIPIDTDPSHPAHAVSLLDAQHPQPQPRQTPKDEIHLAFCYPDDTGRPGTTPKIKKELKLIVKKYRQHMNISKPFELSFENRYSGNIDDNFHEFVFWGKGDGWDCETDESPCGVLYKTVPIWKQSDPECRMASVYTSPEEDRVFDVTSIPNATSIPVLPLSEKNTPRSPSVTRPMRKEQIFGCRVSPGGNLDSNTPSALAWLNKRPPSISYVLLGFVAAVYAIPVDTAVTYPDRQTHPTSSWIRRQAKDKIHVRFLNRSHTGTGCPVPQIKEEMSLILQKFRQSLNVNKPFEFSFQNRYDEEIDDDEHDFEFWGEGVERDRLDPETMLATISAEKGMKHLLVVNYDIRHNVKDKHS</sequence>
<feature type="chain" id="PRO_5041466599" evidence="1">
    <location>
        <begin position="19"/>
        <end position="373"/>
    </location>
</feature>
<evidence type="ECO:0000313" key="3">
    <source>
        <dbReference type="Proteomes" id="UP001163798"/>
    </source>
</evidence>
<organism evidence="2 3">
    <name type="scientific">Lentinula aff. detonsa</name>
    <dbReference type="NCBI Taxonomy" id="2804958"/>
    <lineage>
        <taxon>Eukaryota</taxon>
        <taxon>Fungi</taxon>
        <taxon>Dikarya</taxon>
        <taxon>Basidiomycota</taxon>
        <taxon>Agaricomycotina</taxon>
        <taxon>Agaricomycetes</taxon>
        <taxon>Agaricomycetidae</taxon>
        <taxon>Agaricales</taxon>
        <taxon>Marasmiineae</taxon>
        <taxon>Omphalotaceae</taxon>
        <taxon>Lentinula</taxon>
    </lineage>
</organism>
<reference evidence="2" key="1">
    <citation type="submission" date="2022-08" db="EMBL/GenBank/DDBJ databases">
        <authorList>
            <consortium name="DOE Joint Genome Institute"/>
            <person name="Min B."/>
            <person name="Riley R."/>
            <person name="Sierra-Patev S."/>
            <person name="Naranjo-Ortiz M."/>
            <person name="Looney B."/>
            <person name="Konkel Z."/>
            <person name="Slot J.C."/>
            <person name="Sakamoto Y."/>
            <person name="Steenwyk J.L."/>
            <person name="Rokas A."/>
            <person name="Carro J."/>
            <person name="Camarero S."/>
            <person name="Ferreira P."/>
            <person name="Molpeceres G."/>
            <person name="Ruiz-Duenas F.J."/>
            <person name="Serrano A."/>
            <person name="Henrissat B."/>
            <person name="Drula E."/>
            <person name="Hughes K.W."/>
            <person name="Mata J.L."/>
            <person name="Ishikawa N.K."/>
            <person name="Vargas-Isla R."/>
            <person name="Ushijima S."/>
            <person name="Smith C.A."/>
            <person name="Ahrendt S."/>
            <person name="Andreopoulos W."/>
            <person name="He G."/>
            <person name="Labutti K."/>
            <person name="Lipzen A."/>
            <person name="Ng V."/>
            <person name="Sandor L."/>
            <person name="Barry K."/>
            <person name="Martinez A.T."/>
            <person name="Xiao Y."/>
            <person name="Gibbons J.G."/>
            <person name="Terashima K."/>
            <person name="Hibbett D.S."/>
            <person name="Grigoriev I.V."/>
        </authorList>
    </citation>
    <scope>NUCLEOTIDE SEQUENCE</scope>
    <source>
        <strain evidence="2">TFB10291</strain>
    </source>
</reference>
<keyword evidence="3" id="KW-1185">Reference proteome</keyword>
<accession>A0AA38KH72</accession>
<name>A0AA38KH72_9AGAR</name>
<dbReference type="AlphaFoldDB" id="A0AA38KH72"/>
<evidence type="ECO:0000313" key="2">
    <source>
        <dbReference type="EMBL" id="KAJ3786986.1"/>
    </source>
</evidence>